<dbReference type="RefSeq" id="WP_163386719.1">
    <property type="nucleotide sequence ID" value="NZ_JAUFQS010000010.1"/>
</dbReference>
<dbReference type="EMBL" id="JAUFQS010000010">
    <property type="protein sequence ID" value="MDN3688600.1"/>
    <property type="molecule type" value="Genomic_DNA"/>
</dbReference>
<evidence type="ECO:0000313" key="2">
    <source>
        <dbReference type="Proteomes" id="UP001236663"/>
    </source>
</evidence>
<reference evidence="2" key="1">
    <citation type="journal article" date="2019" name="Int. J. Syst. Evol. Microbiol.">
        <title>The Global Catalogue of Microorganisms (GCM) 10K type strain sequencing project: providing services to taxonomists for standard genome sequencing and annotation.</title>
        <authorList>
            <consortium name="The Broad Institute Genomics Platform"/>
            <consortium name="The Broad Institute Genome Sequencing Center for Infectious Disease"/>
            <person name="Wu L."/>
            <person name="Ma J."/>
        </authorList>
    </citation>
    <scope>NUCLEOTIDE SEQUENCE [LARGE SCALE GENOMIC DNA]</scope>
    <source>
        <strain evidence="2">CECT 7706</strain>
    </source>
</reference>
<dbReference type="Proteomes" id="UP001236663">
    <property type="component" value="Unassembled WGS sequence"/>
</dbReference>
<accession>A0ABT8C751</accession>
<evidence type="ECO:0000313" key="1">
    <source>
        <dbReference type="EMBL" id="MDN3688600.1"/>
    </source>
</evidence>
<proteinExistence type="predicted"/>
<keyword evidence="2" id="KW-1185">Reference proteome</keyword>
<comment type="caution">
    <text evidence="1">The sequence shown here is derived from an EMBL/GenBank/DDBJ whole genome shotgun (WGS) entry which is preliminary data.</text>
</comment>
<organism evidence="1 2">
    <name type="scientific">Cyclobacterium jeungdonense</name>
    <dbReference type="NCBI Taxonomy" id="708087"/>
    <lineage>
        <taxon>Bacteria</taxon>
        <taxon>Pseudomonadati</taxon>
        <taxon>Bacteroidota</taxon>
        <taxon>Cytophagia</taxon>
        <taxon>Cytophagales</taxon>
        <taxon>Cyclobacteriaceae</taxon>
        <taxon>Cyclobacterium</taxon>
    </lineage>
</organism>
<protein>
    <submittedName>
        <fullName evidence="1">Uncharacterized protein</fullName>
    </submittedName>
</protein>
<gene>
    <name evidence="1" type="ORF">QWZ15_12225</name>
</gene>
<sequence>MNTNHPEMDLVYAKDQRKQIAEEVNRLLTIHDWKAIRQLPDGKMKYVELTFARMPDPKKLAADAKGSGRTSNYSLLLLGRIARSGDIPEKIDYPIQVWDFGKDLVMIFLAF</sequence>
<name>A0ABT8C751_9BACT</name>